<feature type="transmembrane region" description="Helical" evidence="16">
    <location>
        <begin position="304"/>
        <end position="320"/>
    </location>
</feature>
<dbReference type="GO" id="GO:0006488">
    <property type="term" value="P:dolichol-linked oligosaccharide biosynthetic process"/>
    <property type="evidence" value="ECO:0007669"/>
    <property type="project" value="InterPro"/>
</dbReference>
<keyword evidence="6" id="KW-0328">Glycosyltransferase</keyword>
<evidence type="ECO:0000256" key="9">
    <source>
        <dbReference type="ARBA" id="ARBA00022824"/>
    </source>
</evidence>
<feature type="transmembrane region" description="Helical" evidence="16">
    <location>
        <begin position="654"/>
        <end position="673"/>
    </location>
</feature>
<feature type="transmembrane region" description="Helical" evidence="16">
    <location>
        <begin position="326"/>
        <end position="348"/>
    </location>
</feature>
<evidence type="ECO:0000256" key="7">
    <source>
        <dbReference type="ARBA" id="ARBA00022679"/>
    </source>
</evidence>
<sequence>MPESIPISGQLKEFASVALRPVLLSYITLYGLVARSARKHGWNQSFLWYFLIVAPALVGICWQAAVAINVPEPYLDEVFHIPQAQKYCLGRWSEWDDKITTPPGLYVLSILIQRGLWFMTGGCTETGLRMTNWLAISLLALTAAQCRRLIEARLSERNAAKAQPSSPFSIYAIHTGMNIGLFPLLFFFSALYYTDVFSTLAVLLAFQNHLGRVSPWGKSWLSDLWTVFLGVAALCMRQTNVFWVVVFMGGLEAIHAVKTQPLPSATQVAGRPTDFLGKVKYCVKLYSWGYVHDPALNLVSLDDIFFAVVSIAIAILANPIRVLRQVWPHVVVMGLFVAFVIWNGGVVLGDKSNHIATIHLPQMLYIWPLFTFFSAPLMIPFIMLLFPLIFNTFSQTQWQKWDLYKIQKLYLSYIKNVNILGYASLIPAALAIIHLNTIIHPFTLADNRHYMFYIFRHTILRSSRARYALAPAYLLCWAACWKALGGCRPNGHRAQDSDCPAAHQGGHPGRRGVENRPRADDRGQSVRFPSAQDRIRRGLAGVRGPRAGAGADASQAVIVHPGLDADGLGGAPAVSPPSLSTALLWLLATGTSLVTAPLVEPRYFILPWVFWRLLVPAWPAHACYRPLSGGHHPRGWPGVLGGLFRAGRRFDVRLVLETVWFVVIHVATAYMFIARPFYWRDGDGAVVDGGRVQRFMW</sequence>
<keyword evidence="18" id="KW-1185">Reference proteome</keyword>
<feature type="transmembrane region" description="Helical" evidence="16">
    <location>
        <begin position="224"/>
        <end position="248"/>
    </location>
</feature>
<name>A0AAN9U6E2_9PEZI</name>
<evidence type="ECO:0000256" key="8">
    <source>
        <dbReference type="ARBA" id="ARBA00022692"/>
    </source>
</evidence>
<dbReference type="EC" id="2.4.1.256" evidence="4"/>
<protein>
    <recommendedName>
        <fullName evidence="5">Dol-P-Glc:Glc(2)Man(9)GlcNAc(2)-PP-Dol alpha-1,2-glucosyltransferase</fullName>
        <ecNumber evidence="4">2.4.1.256</ecNumber>
    </recommendedName>
    <alternativeName>
        <fullName evidence="12">Asparagine-linked glycosylation protein 10</fullName>
    </alternativeName>
</protein>
<reference evidence="17 18" key="1">
    <citation type="journal article" date="2023" name="PLoS ONE">
        <title>Cytospora paraplurivora sp. nov. isolated from orchards with fruit tree decline syndrome in Ontario, Canada.</title>
        <authorList>
            <person name="Ilyukhin E."/>
            <person name="Nguyen H.D.T."/>
            <person name="Castle A.J."/>
            <person name="Ellouze W."/>
        </authorList>
    </citation>
    <scope>NUCLEOTIDE SEQUENCE [LARGE SCALE GENOMIC DNA]</scope>
    <source>
        <strain evidence="17 18">FDS-564</strain>
    </source>
</reference>
<evidence type="ECO:0000256" key="1">
    <source>
        <dbReference type="ARBA" id="ARBA00004477"/>
    </source>
</evidence>
<gene>
    <name evidence="17" type="primary">ALG10</name>
    <name evidence="17" type="ORF">SLS53_004827</name>
</gene>
<dbReference type="InterPro" id="IPR016900">
    <property type="entry name" value="Alg10"/>
</dbReference>
<evidence type="ECO:0000256" key="14">
    <source>
        <dbReference type="ARBA" id="ARBA00048064"/>
    </source>
</evidence>
<evidence type="ECO:0000313" key="18">
    <source>
        <dbReference type="Proteomes" id="UP001320245"/>
    </source>
</evidence>
<evidence type="ECO:0000256" key="2">
    <source>
        <dbReference type="ARBA" id="ARBA00004922"/>
    </source>
</evidence>
<evidence type="ECO:0000256" key="6">
    <source>
        <dbReference type="ARBA" id="ARBA00022676"/>
    </source>
</evidence>
<comment type="pathway">
    <text evidence="2">Protein modification; protein glycosylation.</text>
</comment>
<comment type="subcellular location">
    <subcellularLocation>
        <location evidence="1">Endoplasmic reticulum membrane</location>
        <topology evidence="1">Multi-pass membrane protein</topology>
    </subcellularLocation>
</comment>
<keyword evidence="9" id="KW-0256">Endoplasmic reticulum</keyword>
<evidence type="ECO:0000256" key="4">
    <source>
        <dbReference type="ARBA" id="ARBA00011967"/>
    </source>
</evidence>
<evidence type="ECO:0000256" key="10">
    <source>
        <dbReference type="ARBA" id="ARBA00022989"/>
    </source>
</evidence>
<comment type="function">
    <text evidence="13">Dol-P-Glc:Glc(2)Man(9)GlcNAc(2)-PP-Dol alpha-1,2-glucosyltransferase that operates in the biosynthetic pathway of dolichol-linked oligosaccharides, the glycan precursors employed in protein asparagine (N)-glycosylation. The assembly of dolichol-linked oligosaccharides begins on the cytosolic side of the endoplasmic reticulum membrane and finishes in its lumen. The sequential addition of sugars to dolichol pyrophosphate produces dolichol-linked oligosaccharides containing fourteen sugars, including two GlcNAcs, nine mannoses and three glucoses. Once assembled, the oligosaccharide is transferred from the lipid to nascent proteins by oligosaccharyltransferases. In the lumen of the endoplasmic reticulum, adds the third and last glucose residue from dolichyl phosphate glucose (Dol-P-Glc) onto the lipid-linked oligosaccharide intermediate Glc(2)Man(9)GlcNAc(2)-PP-Dol to produce Glc(3)Man(9)GlcNAc(2)-PP-Dol.</text>
</comment>
<feature type="compositionally biased region" description="Basic and acidic residues" evidence="15">
    <location>
        <begin position="511"/>
        <end position="524"/>
    </location>
</feature>
<dbReference type="PANTHER" id="PTHR12989:SF10">
    <property type="entry name" value="DOL-P-GLC:GLC(2)MAN(9)GLCNAC(2)-PP-DOL ALPHA-1,2-GLUCOSYLTRANSFERASE-RELATED"/>
    <property type="match status" value="1"/>
</dbReference>
<dbReference type="AlphaFoldDB" id="A0AAN9U6E2"/>
<dbReference type="Pfam" id="PF04922">
    <property type="entry name" value="DIE2_ALG10"/>
    <property type="match status" value="1"/>
</dbReference>
<feature type="transmembrane region" description="Helical" evidence="16">
    <location>
        <begin position="419"/>
        <end position="444"/>
    </location>
</feature>
<dbReference type="Proteomes" id="UP001320245">
    <property type="component" value="Unassembled WGS sequence"/>
</dbReference>
<keyword evidence="10 16" id="KW-1133">Transmembrane helix</keyword>
<evidence type="ECO:0000256" key="13">
    <source>
        <dbReference type="ARBA" id="ARBA00044727"/>
    </source>
</evidence>
<feature type="transmembrane region" description="Helical" evidence="16">
    <location>
        <begin position="14"/>
        <end position="34"/>
    </location>
</feature>
<evidence type="ECO:0000256" key="5">
    <source>
        <dbReference type="ARBA" id="ARBA00018512"/>
    </source>
</evidence>
<evidence type="ECO:0000256" key="15">
    <source>
        <dbReference type="SAM" id="MobiDB-lite"/>
    </source>
</evidence>
<evidence type="ECO:0000256" key="16">
    <source>
        <dbReference type="SAM" id="Phobius"/>
    </source>
</evidence>
<feature type="transmembrane region" description="Helical" evidence="16">
    <location>
        <begin position="46"/>
        <end position="68"/>
    </location>
</feature>
<dbReference type="PANTHER" id="PTHR12989">
    <property type="entry name" value="ALPHA-1,2-GLUCOSYLTRANSFERASE ALG10"/>
    <property type="match status" value="1"/>
</dbReference>
<feature type="transmembrane region" description="Helical" evidence="16">
    <location>
        <begin position="465"/>
        <end position="484"/>
    </location>
</feature>
<evidence type="ECO:0000256" key="12">
    <source>
        <dbReference type="ARBA" id="ARBA00032069"/>
    </source>
</evidence>
<feature type="transmembrane region" description="Helical" evidence="16">
    <location>
        <begin position="369"/>
        <end position="390"/>
    </location>
</feature>
<keyword evidence="11 16" id="KW-0472">Membrane</keyword>
<evidence type="ECO:0000256" key="11">
    <source>
        <dbReference type="ARBA" id="ARBA00023136"/>
    </source>
</evidence>
<comment type="catalytic activity">
    <reaction evidence="14">
        <text>an alpha-D-Glc-(1-&gt;3)-alpha-D-Glc-(1-&gt;3)-alpha-D-Man-(1-&gt;2)-alpha-D-Man-(1-&gt;2)-alpha-D-Man-(1-&gt;3)-[alpha-D-Man-(1-&gt;2)-alpha-D-Man-(1-&gt;3)-[alpha-D-Man-(1-&gt;2)-alpha-D-Man-(1-&gt;6)]-alpha-D-Man-(1-&gt;6)]-beta-D-Man-(1-&gt;4)-beta-D-GlcNAc-(1-&gt;4)-alpha-D-GlcNAc-diphospho-di-trans,poly-cis-dolichol + a di-trans,poly-cis-dolichyl beta-D-glucosyl phosphate = a alpha-D-Glc-(1-&gt;2)-alpha-D-Glc-(1-&gt;3)-alpha-D-Glc-(1-&gt;3)-alpha-D-Man-(1-&gt;2)-alpha-D-Man-(1-&gt;2)-alpha-D-Man-(1-&gt;3)-[alpha-D-Man-(1-&gt;2)-alpha-D-Man-(1-&gt;3)-[alpha-D-Man-(1-&gt;2)-alpha-D-Man-(1-&gt;6)]-alpha-D-Man-(1-&gt;6)]-beta-D-Man-(1-&gt;4)-beta-D-GlcNAc-(1-&gt;4)-alpha-D-GlcNAc-diphospho-di-trans,poly-cis-dolichol + a di-trans,poly-cis-dolichyl phosphate + H(+)</text>
        <dbReference type="Rhea" id="RHEA:29543"/>
        <dbReference type="Rhea" id="RHEA-COMP:19498"/>
        <dbReference type="Rhea" id="RHEA-COMP:19502"/>
        <dbReference type="Rhea" id="RHEA-COMP:19512"/>
        <dbReference type="Rhea" id="RHEA-COMP:19522"/>
        <dbReference type="ChEBI" id="CHEBI:15378"/>
        <dbReference type="ChEBI" id="CHEBI:57525"/>
        <dbReference type="ChEBI" id="CHEBI:57683"/>
        <dbReference type="ChEBI" id="CHEBI:132522"/>
        <dbReference type="ChEBI" id="CHEBI:132523"/>
        <dbReference type="EC" id="2.4.1.256"/>
    </reaction>
    <physiologicalReaction direction="left-to-right" evidence="14">
        <dbReference type="Rhea" id="RHEA:29544"/>
    </physiologicalReaction>
</comment>
<evidence type="ECO:0000313" key="17">
    <source>
        <dbReference type="EMBL" id="KAK7741763.1"/>
    </source>
</evidence>
<keyword evidence="8 16" id="KW-0812">Transmembrane</keyword>
<dbReference type="GO" id="GO:0106073">
    <property type="term" value="F:dolichyl pyrophosphate Glc2Man9GlcNAc2 alpha-1,2-glucosyltransferase activity"/>
    <property type="evidence" value="ECO:0007669"/>
    <property type="project" value="UniProtKB-EC"/>
</dbReference>
<organism evidence="17 18">
    <name type="scientific">Cytospora paraplurivora</name>
    <dbReference type="NCBI Taxonomy" id="2898453"/>
    <lineage>
        <taxon>Eukaryota</taxon>
        <taxon>Fungi</taxon>
        <taxon>Dikarya</taxon>
        <taxon>Ascomycota</taxon>
        <taxon>Pezizomycotina</taxon>
        <taxon>Sordariomycetes</taxon>
        <taxon>Sordariomycetidae</taxon>
        <taxon>Diaporthales</taxon>
        <taxon>Cytosporaceae</taxon>
        <taxon>Cytospora</taxon>
    </lineage>
</organism>
<dbReference type="GO" id="GO:0005789">
    <property type="term" value="C:endoplasmic reticulum membrane"/>
    <property type="evidence" value="ECO:0007669"/>
    <property type="project" value="UniProtKB-SubCell"/>
</dbReference>
<dbReference type="EMBL" id="JAJSPL020000017">
    <property type="protein sequence ID" value="KAK7741763.1"/>
    <property type="molecule type" value="Genomic_DNA"/>
</dbReference>
<keyword evidence="7" id="KW-0808">Transferase</keyword>
<evidence type="ECO:0000256" key="3">
    <source>
        <dbReference type="ARBA" id="ARBA00010600"/>
    </source>
</evidence>
<proteinExistence type="inferred from homology"/>
<comment type="similarity">
    <text evidence="3">Belongs to the ALG10 glucosyltransferase family.</text>
</comment>
<feature type="region of interest" description="Disordered" evidence="15">
    <location>
        <begin position="493"/>
        <end position="527"/>
    </location>
</feature>
<comment type="caution">
    <text evidence="17">The sequence shown here is derived from an EMBL/GenBank/DDBJ whole genome shotgun (WGS) entry which is preliminary data.</text>
</comment>
<accession>A0AAN9U6E2</accession>